<gene>
    <name evidence="3" type="ORF">M409DRAFT_64117</name>
</gene>
<name>A0A6A6CVW3_ZASCE</name>
<dbReference type="InterPro" id="IPR036282">
    <property type="entry name" value="Glutathione-S-Trfase_C_sf"/>
</dbReference>
<feature type="domain" description="GST N-terminal" evidence="2">
    <location>
        <begin position="3"/>
        <end position="92"/>
    </location>
</feature>
<evidence type="ECO:0000256" key="1">
    <source>
        <dbReference type="ARBA" id="ARBA00007409"/>
    </source>
</evidence>
<protein>
    <recommendedName>
        <fullName evidence="2">GST N-terminal domain-containing protein</fullName>
    </recommendedName>
</protein>
<dbReference type="InterPro" id="IPR036249">
    <property type="entry name" value="Thioredoxin-like_sf"/>
</dbReference>
<dbReference type="CDD" id="cd03046">
    <property type="entry name" value="GST_N_GTT1_like"/>
    <property type="match status" value="1"/>
</dbReference>
<proteinExistence type="inferred from homology"/>
<dbReference type="SUPFAM" id="SSF47616">
    <property type="entry name" value="GST C-terminal domain-like"/>
    <property type="match status" value="1"/>
</dbReference>
<dbReference type="InterPro" id="IPR004046">
    <property type="entry name" value="GST_C"/>
</dbReference>
<dbReference type="InterPro" id="IPR004045">
    <property type="entry name" value="Glutathione_S-Trfase_N"/>
</dbReference>
<dbReference type="PANTHER" id="PTHR44051">
    <property type="entry name" value="GLUTATHIONE S-TRANSFERASE-RELATED"/>
    <property type="match status" value="1"/>
</dbReference>
<evidence type="ECO:0000313" key="3">
    <source>
        <dbReference type="EMBL" id="KAF2170340.1"/>
    </source>
</evidence>
<dbReference type="PROSITE" id="PS50404">
    <property type="entry name" value="GST_NTER"/>
    <property type="match status" value="1"/>
</dbReference>
<dbReference type="AlphaFoldDB" id="A0A6A6CVW3"/>
<sequence length="239" mass="26922">MSKPLITLHWLNKSRSQRILWLLHLCKPQITHTIKLYKRDPNMTAPSELKNNHPLGKSPQIIVEAPSMQKPVVLVESGAIVEYLVDYFAKDLKPRQWVEGRDGELGGETEEGSLMSLLLTGLLVDQIRNAPVPFFVKHITRSIAGRFDNEFLIENYATYFGFLESQLESTPSSGEYLCGANLTAADIMMSFPVLVGETLVNLTKYPRLLAYVEMLAKGSEYQASVEEIEKMTGEKYVVV</sequence>
<dbReference type="Pfam" id="PF14497">
    <property type="entry name" value="GST_C_3"/>
    <property type="match status" value="1"/>
</dbReference>
<dbReference type="GeneID" id="54569200"/>
<dbReference type="SUPFAM" id="SSF52833">
    <property type="entry name" value="Thioredoxin-like"/>
    <property type="match status" value="1"/>
</dbReference>
<dbReference type="OrthoDB" id="2098326at2759"/>
<organism evidence="3 4">
    <name type="scientific">Zasmidium cellare ATCC 36951</name>
    <dbReference type="NCBI Taxonomy" id="1080233"/>
    <lineage>
        <taxon>Eukaryota</taxon>
        <taxon>Fungi</taxon>
        <taxon>Dikarya</taxon>
        <taxon>Ascomycota</taxon>
        <taxon>Pezizomycotina</taxon>
        <taxon>Dothideomycetes</taxon>
        <taxon>Dothideomycetidae</taxon>
        <taxon>Mycosphaerellales</taxon>
        <taxon>Mycosphaerellaceae</taxon>
        <taxon>Zasmidium</taxon>
    </lineage>
</organism>
<dbReference type="RefSeq" id="XP_033671229.1">
    <property type="nucleotide sequence ID" value="XM_033815928.1"/>
</dbReference>
<comment type="similarity">
    <text evidence="1">Belongs to the GST superfamily.</text>
</comment>
<dbReference type="PANTHER" id="PTHR44051:SF9">
    <property type="entry name" value="GLUTATHIONE S-TRANSFERASE 1"/>
    <property type="match status" value="1"/>
</dbReference>
<dbReference type="Gene3D" id="1.20.1050.10">
    <property type="match status" value="1"/>
</dbReference>
<dbReference type="Proteomes" id="UP000799537">
    <property type="component" value="Unassembled WGS sequence"/>
</dbReference>
<dbReference type="Pfam" id="PF02798">
    <property type="entry name" value="GST_N"/>
    <property type="match status" value="1"/>
</dbReference>
<accession>A0A6A6CVW3</accession>
<dbReference type="EMBL" id="ML993585">
    <property type="protein sequence ID" value="KAF2170340.1"/>
    <property type="molecule type" value="Genomic_DNA"/>
</dbReference>
<evidence type="ECO:0000259" key="2">
    <source>
        <dbReference type="PROSITE" id="PS50404"/>
    </source>
</evidence>
<keyword evidence="4" id="KW-1185">Reference proteome</keyword>
<reference evidence="3" key="1">
    <citation type="journal article" date="2020" name="Stud. Mycol.">
        <title>101 Dothideomycetes genomes: a test case for predicting lifestyles and emergence of pathogens.</title>
        <authorList>
            <person name="Haridas S."/>
            <person name="Albert R."/>
            <person name="Binder M."/>
            <person name="Bloem J."/>
            <person name="Labutti K."/>
            <person name="Salamov A."/>
            <person name="Andreopoulos B."/>
            <person name="Baker S."/>
            <person name="Barry K."/>
            <person name="Bills G."/>
            <person name="Bluhm B."/>
            <person name="Cannon C."/>
            <person name="Castanera R."/>
            <person name="Culley D."/>
            <person name="Daum C."/>
            <person name="Ezra D."/>
            <person name="Gonzalez J."/>
            <person name="Henrissat B."/>
            <person name="Kuo A."/>
            <person name="Liang C."/>
            <person name="Lipzen A."/>
            <person name="Lutzoni F."/>
            <person name="Magnuson J."/>
            <person name="Mondo S."/>
            <person name="Nolan M."/>
            <person name="Ohm R."/>
            <person name="Pangilinan J."/>
            <person name="Park H.-J."/>
            <person name="Ramirez L."/>
            <person name="Alfaro M."/>
            <person name="Sun H."/>
            <person name="Tritt A."/>
            <person name="Yoshinaga Y."/>
            <person name="Zwiers L.-H."/>
            <person name="Turgeon B."/>
            <person name="Goodwin S."/>
            <person name="Spatafora J."/>
            <person name="Crous P."/>
            <person name="Grigoriev I."/>
        </authorList>
    </citation>
    <scope>NUCLEOTIDE SEQUENCE</scope>
    <source>
        <strain evidence="3">ATCC 36951</strain>
    </source>
</reference>
<dbReference type="Gene3D" id="3.40.30.10">
    <property type="entry name" value="Glutaredoxin"/>
    <property type="match status" value="1"/>
</dbReference>
<evidence type="ECO:0000313" key="4">
    <source>
        <dbReference type="Proteomes" id="UP000799537"/>
    </source>
</evidence>